<evidence type="ECO:0000256" key="3">
    <source>
        <dbReference type="ARBA" id="ARBA00022833"/>
    </source>
</evidence>
<evidence type="ECO:0000313" key="6">
    <source>
        <dbReference type="Proteomes" id="UP001364617"/>
    </source>
</evidence>
<sequence length="180" mass="20653">MSKTHKKAGSESGKIVSAPRWEEPQDFCNPDKLLLCPYDPHHLIRACRFPYHLIKCRKNHPELISELWTCPFNARHLMRKDELSHHILTCVDRCSVMETYVASEKTDSKFQIPVSTWTAPACDEDWDEEVDKHATAAPSFVRDVSKSLPQDRENNCISRNAMSGLRAPRILPWTSSSSDF</sequence>
<proteinExistence type="predicted"/>
<evidence type="ECO:0000259" key="4">
    <source>
        <dbReference type="PROSITE" id="PS51800"/>
    </source>
</evidence>
<keyword evidence="1" id="KW-0479">Metal-binding</keyword>
<comment type="caution">
    <text evidence="5">The sequence shown here is derived from an EMBL/GenBank/DDBJ whole genome shotgun (WGS) entry which is preliminary data.</text>
</comment>
<gene>
    <name evidence="5" type="ORF">R3I93_000326</name>
</gene>
<evidence type="ECO:0000313" key="5">
    <source>
        <dbReference type="EMBL" id="KAK7176026.1"/>
    </source>
</evidence>
<keyword evidence="2" id="KW-0863">Zinc-finger</keyword>
<dbReference type="InterPro" id="IPR036236">
    <property type="entry name" value="Znf_C2H2_sf"/>
</dbReference>
<dbReference type="InterPro" id="IPR022776">
    <property type="entry name" value="TRM13/UPF0224_CHHC_Znf_dom"/>
</dbReference>
<dbReference type="EMBL" id="JAYKXH010000001">
    <property type="protein sequence ID" value="KAK7176026.1"/>
    <property type="molecule type" value="Genomic_DNA"/>
</dbReference>
<dbReference type="InterPro" id="IPR051591">
    <property type="entry name" value="UPF0224_FAM112_RNA_Proc"/>
</dbReference>
<dbReference type="GO" id="GO:0008270">
    <property type="term" value="F:zinc ion binding"/>
    <property type="evidence" value="ECO:0007669"/>
    <property type="project" value="UniProtKB-KW"/>
</dbReference>
<dbReference type="PANTHER" id="PTHR21402">
    <property type="entry name" value="GAMETOCYTE SPECIFIC FACTOR 1-RELATED"/>
    <property type="match status" value="1"/>
</dbReference>
<reference evidence="5 6" key="1">
    <citation type="submission" date="2024-02" db="EMBL/GenBank/DDBJ databases">
        <title>Chromosome-level genome assembly of the Eurasian Minnow (Phoxinus phoxinus).</title>
        <authorList>
            <person name="Oriowo T.O."/>
            <person name="Martin S."/>
            <person name="Stange M."/>
            <person name="Chrysostomakis Y."/>
            <person name="Brown T."/>
            <person name="Winkler S."/>
            <person name="Kukowka S."/>
            <person name="Myers E.W."/>
            <person name="Bohne A."/>
        </authorList>
    </citation>
    <scope>NUCLEOTIDE SEQUENCE [LARGE SCALE GENOMIC DNA]</scope>
    <source>
        <strain evidence="5">ZFMK-TIS-60720</strain>
        <tissue evidence="5">Whole Organism</tissue>
    </source>
</reference>
<protein>
    <recommendedName>
        <fullName evidence="4">CHHC U11-48K-type domain-containing protein</fullName>
    </recommendedName>
</protein>
<keyword evidence="6" id="KW-1185">Reference proteome</keyword>
<evidence type="ECO:0000256" key="2">
    <source>
        <dbReference type="ARBA" id="ARBA00022771"/>
    </source>
</evidence>
<dbReference type="PANTHER" id="PTHR21402:SF5">
    <property type="entry name" value="GAMETOCYTE SPECIFIC FACTOR 1"/>
    <property type="match status" value="1"/>
</dbReference>
<dbReference type="PROSITE" id="PS51800">
    <property type="entry name" value="ZF_CHHC_U11_48K"/>
    <property type="match status" value="2"/>
</dbReference>
<dbReference type="Pfam" id="PF05253">
    <property type="entry name" value="zf-U11-48K"/>
    <property type="match status" value="2"/>
</dbReference>
<feature type="domain" description="CHHC U11-48K-type" evidence="4">
    <location>
        <begin position="67"/>
        <end position="94"/>
    </location>
</feature>
<dbReference type="Proteomes" id="UP001364617">
    <property type="component" value="Unassembled WGS sequence"/>
</dbReference>
<dbReference type="AlphaFoldDB" id="A0AAN9DNV8"/>
<keyword evidence="3" id="KW-0862">Zinc</keyword>
<name>A0AAN9DNV8_9TELE</name>
<dbReference type="SUPFAM" id="SSF57667">
    <property type="entry name" value="beta-beta-alpha zinc fingers"/>
    <property type="match status" value="2"/>
</dbReference>
<evidence type="ECO:0000256" key="1">
    <source>
        <dbReference type="ARBA" id="ARBA00022723"/>
    </source>
</evidence>
<feature type="domain" description="CHHC U11-48K-type" evidence="4">
    <location>
        <begin position="33"/>
        <end position="60"/>
    </location>
</feature>
<organism evidence="5 6">
    <name type="scientific">Phoxinus phoxinus</name>
    <name type="common">Eurasian minnow</name>
    <dbReference type="NCBI Taxonomy" id="58324"/>
    <lineage>
        <taxon>Eukaryota</taxon>
        <taxon>Metazoa</taxon>
        <taxon>Chordata</taxon>
        <taxon>Craniata</taxon>
        <taxon>Vertebrata</taxon>
        <taxon>Euteleostomi</taxon>
        <taxon>Actinopterygii</taxon>
        <taxon>Neopterygii</taxon>
        <taxon>Teleostei</taxon>
        <taxon>Ostariophysi</taxon>
        <taxon>Cypriniformes</taxon>
        <taxon>Leuciscidae</taxon>
        <taxon>Phoxininae</taxon>
        <taxon>Phoxinus</taxon>
    </lineage>
</organism>
<accession>A0AAN9DNV8</accession>